<name>A0A348WHY5_9RHOB</name>
<dbReference type="GO" id="GO:0030497">
    <property type="term" value="P:fatty acid elongation"/>
    <property type="evidence" value="ECO:0007669"/>
    <property type="project" value="TreeGrafter"/>
</dbReference>
<dbReference type="InterPro" id="IPR002347">
    <property type="entry name" value="SDR_fam"/>
</dbReference>
<dbReference type="InterPro" id="IPR020904">
    <property type="entry name" value="Sc_DH/Rdtase_CS"/>
</dbReference>
<dbReference type="SUPFAM" id="SSF51735">
    <property type="entry name" value="NAD(P)-binding Rossmann-fold domains"/>
    <property type="match status" value="1"/>
</dbReference>
<comment type="similarity">
    <text evidence="1">Belongs to the short-chain dehydrogenases/reductases (SDR) family.</text>
</comment>
<dbReference type="AlphaFoldDB" id="A0A348WHY5"/>
<reference evidence="2 3" key="1">
    <citation type="journal article" date="2018" name="Nat. Biotechnol.">
        <title>A standardized bacterial taxonomy based on genome phylogeny substantially revises the tree of life.</title>
        <authorList>
            <person name="Parks D.H."/>
            <person name="Chuvochina M."/>
            <person name="Waite D.W."/>
            <person name="Rinke C."/>
            <person name="Skarshewski A."/>
            <person name="Chaumeil P.A."/>
            <person name="Hugenholtz P."/>
        </authorList>
    </citation>
    <scope>NUCLEOTIDE SEQUENCE [LARGE SCALE GENOMIC DNA]</scope>
    <source>
        <strain evidence="2">UBA9169</strain>
    </source>
</reference>
<evidence type="ECO:0000313" key="2">
    <source>
        <dbReference type="EMBL" id="HAR54147.1"/>
    </source>
</evidence>
<dbReference type="EMBL" id="DMVW01000192">
    <property type="protein sequence ID" value="HAR54147.1"/>
    <property type="molecule type" value="Genomic_DNA"/>
</dbReference>
<protein>
    <submittedName>
        <fullName evidence="2">3-oxoacyl-ACP reductase</fullName>
    </submittedName>
</protein>
<dbReference type="PROSITE" id="PS00061">
    <property type="entry name" value="ADH_SHORT"/>
    <property type="match status" value="1"/>
</dbReference>
<dbReference type="RefSeq" id="WP_339851386.1">
    <property type="nucleotide sequence ID" value="NZ_CAXAXR010000001.1"/>
</dbReference>
<sequence length="255" mass="27040">MSETVLVTGGPSGIGRAISERCLARDWTVIAADVSEQVLAEFQGEMSGFCDRLICRQLDVSDEAAVNALVDGLEAEGHEITGLVNSAGIGTDIPATETSVELFRKVLDVNLIGSFMVARAVARHMIPRGRGSIVNISSISGMTGNKGRVAYGSSKAGVLQMTRVLSTEWAPHGLRVNAVSPGPVETPLVERMHETSSRKLWTDRLPMHRYASPSELSGGVVFLLDGDMSSFVTGQNIAIDGGFTTSGILNPQPAE</sequence>
<dbReference type="PANTHER" id="PTHR42760:SF123">
    <property type="entry name" value="OXIDOREDUCTASE"/>
    <property type="match status" value="1"/>
</dbReference>
<dbReference type="PRINTS" id="PR00080">
    <property type="entry name" value="SDRFAMILY"/>
</dbReference>
<dbReference type="CDD" id="cd05233">
    <property type="entry name" value="SDR_c"/>
    <property type="match status" value="1"/>
</dbReference>
<dbReference type="Gene3D" id="3.40.50.720">
    <property type="entry name" value="NAD(P)-binding Rossmann-like Domain"/>
    <property type="match status" value="1"/>
</dbReference>
<evidence type="ECO:0000313" key="3">
    <source>
        <dbReference type="Proteomes" id="UP000264719"/>
    </source>
</evidence>
<dbReference type="Proteomes" id="UP000264719">
    <property type="component" value="Unassembled WGS sequence"/>
</dbReference>
<dbReference type="FunFam" id="3.40.50.720:FF:000084">
    <property type="entry name" value="Short-chain dehydrogenase reductase"/>
    <property type="match status" value="1"/>
</dbReference>
<dbReference type="PANTHER" id="PTHR42760">
    <property type="entry name" value="SHORT-CHAIN DEHYDROGENASES/REDUCTASES FAMILY MEMBER"/>
    <property type="match status" value="1"/>
</dbReference>
<gene>
    <name evidence="2" type="ORF">DCS45_20065</name>
</gene>
<proteinExistence type="inferred from homology"/>
<organism evidence="2 3">
    <name type="scientific">Roseovarius nubinhibens</name>
    <dbReference type="NCBI Taxonomy" id="314263"/>
    <lineage>
        <taxon>Bacteria</taxon>
        <taxon>Pseudomonadati</taxon>
        <taxon>Pseudomonadota</taxon>
        <taxon>Alphaproteobacteria</taxon>
        <taxon>Rhodobacterales</taxon>
        <taxon>Roseobacteraceae</taxon>
        <taxon>Roseovarius</taxon>
    </lineage>
</organism>
<dbReference type="GO" id="GO:0016616">
    <property type="term" value="F:oxidoreductase activity, acting on the CH-OH group of donors, NAD or NADP as acceptor"/>
    <property type="evidence" value="ECO:0007669"/>
    <property type="project" value="TreeGrafter"/>
</dbReference>
<dbReference type="Pfam" id="PF13561">
    <property type="entry name" value="adh_short_C2"/>
    <property type="match status" value="1"/>
</dbReference>
<comment type="caution">
    <text evidence="2">The sequence shown here is derived from an EMBL/GenBank/DDBJ whole genome shotgun (WGS) entry which is preliminary data.</text>
</comment>
<dbReference type="PRINTS" id="PR00081">
    <property type="entry name" value="GDHRDH"/>
</dbReference>
<accession>A0A348WHY5</accession>
<evidence type="ECO:0000256" key="1">
    <source>
        <dbReference type="ARBA" id="ARBA00006484"/>
    </source>
</evidence>
<dbReference type="InterPro" id="IPR036291">
    <property type="entry name" value="NAD(P)-bd_dom_sf"/>
</dbReference>